<accession>A0A5C6CEA6</accession>
<dbReference type="Proteomes" id="UP000316304">
    <property type="component" value="Unassembled WGS sequence"/>
</dbReference>
<gene>
    <name evidence="1" type="ORF">Pla52o_41730</name>
</gene>
<reference evidence="1 2" key="1">
    <citation type="submission" date="2019-02" db="EMBL/GenBank/DDBJ databases">
        <title>Deep-cultivation of Planctomycetes and their phenomic and genomic characterization uncovers novel biology.</title>
        <authorList>
            <person name="Wiegand S."/>
            <person name="Jogler M."/>
            <person name="Boedeker C."/>
            <person name="Pinto D."/>
            <person name="Vollmers J."/>
            <person name="Rivas-Marin E."/>
            <person name="Kohn T."/>
            <person name="Peeters S.H."/>
            <person name="Heuer A."/>
            <person name="Rast P."/>
            <person name="Oberbeckmann S."/>
            <person name="Bunk B."/>
            <person name="Jeske O."/>
            <person name="Meyerdierks A."/>
            <person name="Storesund J.E."/>
            <person name="Kallscheuer N."/>
            <person name="Luecker S."/>
            <person name="Lage O.M."/>
            <person name="Pohl T."/>
            <person name="Merkel B.J."/>
            <person name="Hornburger P."/>
            <person name="Mueller R.-W."/>
            <person name="Bruemmer F."/>
            <person name="Labrenz M."/>
            <person name="Spormann A.M."/>
            <person name="Op Den Camp H."/>
            <person name="Overmann J."/>
            <person name="Amann R."/>
            <person name="Jetten M.S.M."/>
            <person name="Mascher T."/>
            <person name="Medema M.H."/>
            <person name="Devos D.P."/>
            <person name="Kaster A.-K."/>
            <person name="Ovreas L."/>
            <person name="Rohde M."/>
            <person name="Galperin M.Y."/>
            <person name="Jogler C."/>
        </authorList>
    </citation>
    <scope>NUCLEOTIDE SEQUENCE [LARGE SCALE GENOMIC DNA]</scope>
    <source>
        <strain evidence="1 2">Pla52o</strain>
    </source>
</reference>
<sequence>MNTDSGNTDSAESAIVHAPQPNIVLVKPRMDGKRVSLQRVFLNDSQMGVIFETDRC</sequence>
<evidence type="ECO:0000313" key="1">
    <source>
        <dbReference type="EMBL" id="TWU21139.1"/>
    </source>
</evidence>
<protein>
    <submittedName>
        <fullName evidence="1">Uncharacterized protein</fullName>
    </submittedName>
</protein>
<dbReference type="EMBL" id="SJPT01000007">
    <property type="protein sequence ID" value="TWU21139.1"/>
    <property type="molecule type" value="Genomic_DNA"/>
</dbReference>
<dbReference type="AlphaFoldDB" id="A0A5C6CEA6"/>
<evidence type="ECO:0000313" key="2">
    <source>
        <dbReference type="Proteomes" id="UP000316304"/>
    </source>
</evidence>
<organism evidence="1 2">
    <name type="scientific">Novipirellula galeiformis</name>
    <dbReference type="NCBI Taxonomy" id="2528004"/>
    <lineage>
        <taxon>Bacteria</taxon>
        <taxon>Pseudomonadati</taxon>
        <taxon>Planctomycetota</taxon>
        <taxon>Planctomycetia</taxon>
        <taxon>Pirellulales</taxon>
        <taxon>Pirellulaceae</taxon>
        <taxon>Novipirellula</taxon>
    </lineage>
</organism>
<name>A0A5C6CEA6_9BACT</name>
<keyword evidence="2" id="KW-1185">Reference proteome</keyword>
<comment type="caution">
    <text evidence="1">The sequence shown here is derived from an EMBL/GenBank/DDBJ whole genome shotgun (WGS) entry which is preliminary data.</text>
</comment>
<proteinExistence type="predicted"/>